<evidence type="ECO:0008006" key="4">
    <source>
        <dbReference type="Google" id="ProtNLM"/>
    </source>
</evidence>
<name>A0A371GZE5_MUCPR</name>
<keyword evidence="3" id="KW-1185">Reference proteome</keyword>
<dbReference type="PANTHER" id="PTHR33067:SF9">
    <property type="entry name" value="RNA-DIRECTED DNA POLYMERASE"/>
    <property type="match status" value="1"/>
</dbReference>
<feature type="region of interest" description="Disordered" evidence="1">
    <location>
        <begin position="115"/>
        <end position="151"/>
    </location>
</feature>
<dbReference type="OrthoDB" id="778454at2759"/>
<organism evidence="2 3">
    <name type="scientific">Mucuna pruriens</name>
    <name type="common">Velvet bean</name>
    <name type="synonym">Dolichos pruriens</name>
    <dbReference type="NCBI Taxonomy" id="157652"/>
    <lineage>
        <taxon>Eukaryota</taxon>
        <taxon>Viridiplantae</taxon>
        <taxon>Streptophyta</taxon>
        <taxon>Embryophyta</taxon>
        <taxon>Tracheophyta</taxon>
        <taxon>Spermatophyta</taxon>
        <taxon>Magnoliopsida</taxon>
        <taxon>eudicotyledons</taxon>
        <taxon>Gunneridae</taxon>
        <taxon>Pentapetalae</taxon>
        <taxon>rosids</taxon>
        <taxon>fabids</taxon>
        <taxon>Fabales</taxon>
        <taxon>Fabaceae</taxon>
        <taxon>Papilionoideae</taxon>
        <taxon>50 kb inversion clade</taxon>
        <taxon>NPAAA clade</taxon>
        <taxon>indigoferoid/millettioid clade</taxon>
        <taxon>Phaseoleae</taxon>
        <taxon>Mucuna</taxon>
    </lineage>
</organism>
<dbReference type="PANTHER" id="PTHR33067">
    <property type="entry name" value="RNA-DIRECTED DNA POLYMERASE-RELATED"/>
    <property type="match status" value="1"/>
</dbReference>
<protein>
    <recommendedName>
        <fullName evidence="4">Aspartic peptidase DDI1-type domain-containing protein</fullName>
    </recommendedName>
</protein>
<dbReference type="AlphaFoldDB" id="A0A371GZE5"/>
<dbReference type="EMBL" id="QJKJ01004016">
    <property type="protein sequence ID" value="RDX95914.1"/>
    <property type="molecule type" value="Genomic_DNA"/>
</dbReference>
<gene>
    <name evidence="2" type="ORF">CR513_21483</name>
</gene>
<reference evidence="2" key="1">
    <citation type="submission" date="2018-05" db="EMBL/GenBank/DDBJ databases">
        <title>Draft genome of Mucuna pruriens seed.</title>
        <authorList>
            <person name="Nnadi N.E."/>
            <person name="Vos R."/>
            <person name="Hasami M.H."/>
            <person name="Devisetty U.K."/>
            <person name="Aguiy J.C."/>
        </authorList>
    </citation>
    <scope>NUCLEOTIDE SEQUENCE [LARGE SCALE GENOMIC DNA]</scope>
    <source>
        <strain evidence="2">JCA_2017</strain>
    </source>
</reference>
<dbReference type="Proteomes" id="UP000257109">
    <property type="component" value="Unassembled WGS sequence"/>
</dbReference>
<comment type="caution">
    <text evidence="2">The sequence shown here is derived from an EMBL/GenBank/DDBJ whole genome shotgun (WGS) entry which is preliminary data.</text>
</comment>
<sequence>MEHFTNMCPTLQETESDNVELVGAIGGIQYGRQLYQTRPQQYRSSPSQGQYAVPRLGPTPNMLALNHNYYQQPIGQLANSVSQLQLADSGNLTSQPILNPKGGNVSAVTLRSGKELQVAPQSKPNPTDIKSDPEANSRAKTNPIPFPSRTISAKKPETDEELLKMFQRVEINIPLLDAIKQIPKYAKFLKALCVNKRNKLKEGTEVGGVSSAFIQKEATTGTKPALPRKCRDLGIFLVTCPIGNCTSTDAMLDLGASINIMPASVYRSLNFGDLEPTSVVIQLGNRSVVQLVNILKDVLVQTKRLEKGLL</sequence>
<proteinExistence type="predicted"/>
<dbReference type="Gene3D" id="2.40.70.10">
    <property type="entry name" value="Acid Proteases"/>
    <property type="match status" value="1"/>
</dbReference>
<accession>A0A371GZE5</accession>
<dbReference type="InterPro" id="IPR021109">
    <property type="entry name" value="Peptidase_aspartic_dom_sf"/>
</dbReference>
<evidence type="ECO:0000313" key="2">
    <source>
        <dbReference type="EMBL" id="RDX95914.1"/>
    </source>
</evidence>
<evidence type="ECO:0000313" key="3">
    <source>
        <dbReference type="Proteomes" id="UP000257109"/>
    </source>
</evidence>
<feature type="non-terminal residue" evidence="2">
    <location>
        <position position="1"/>
    </location>
</feature>
<evidence type="ECO:0000256" key="1">
    <source>
        <dbReference type="SAM" id="MobiDB-lite"/>
    </source>
</evidence>